<keyword evidence="1" id="KW-1133">Transmembrane helix</keyword>
<proteinExistence type="predicted"/>
<feature type="transmembrane region" description="Helical" evidence="1">
    <location>
        <begin position="6"/>
        <end position="22"/>
    </location>
</feature>
<dbReference type="Proteomes" id="UP001325140">
    <property type="component" value="Chromosome"/>
</dbReference>
<organism evidence="2 3">
    <name type="scientific">Candidatus Fokinia crypta</name>
    <dbReference type="NCBI Taxonomy" id="1920990"/>
    <lineage>
        <taxon>Bacteria</taxon>
        <taxon>Pseudomonadati</taxon>
        <taxon>Pseudomonadota</taxon>
        <taxon>Alphaproteobacteria</taxon>
        <taxon>Rickettsiales</taxon>
        <taxon>Candidatus Midichloriaceae</taxon>
        <taxon>Candidatus Fokinia</taxon>
    </lineage>
</organism>
<feature type="transmembrane region" description="Helical" evidence="1">
    <location>
        <begin position="86"/>
        <end position="104"/>
    </location>
</feature>
<gene>
    <name evidence="2" type="ORF">Fokcrypt_00465</name>
</gene>
<sequence length="142" mass="16907">MSNTRVFLFVIAIPMLLGIFLFRQKPINIRHEESGALEIARVGWCWRYFYFAWLVPLIRGERFSLFIGSLLLFTPCALIKDDFGKFLSFISLWYFSNLIMSFLYNKQHITRLLMNGWVLDDIPEVEEFARKKLNIRNPHIKI</sequence>
<accession>A0ABZ0UP92</accession>
<evidence type="ECO:0000313" key="3">
    <source>
        <dbReference type="Proteomes" id="UP001325140"/>
    </source>
</evidence>
<keyword evidence="1" id="KW-0472">Membrane</keyword>
<evidence type="ECO:0000256" key="1">
    <source>
        <dbReference type="SAM" id="Phobius"/>
    </source>
</evidence>
<reference evidence="2" key="1">
    <citation type="submission" date="2022-10" db="EMBL/GenBank/DDBJ databases">
        <title>Host association and intracellularity evolved multiple times independently in the Rickettsiales.</title>
        <authorList>
            <person name="Castelli M."/>
            <person name="Nardi T."/>
            <person name="Gammuto L."/>
            <person name="Bellinzona G."/>
            <person name="Sabaneyeva E."/>
            <person name="Potekhin A."/>
            <person name="Serra V."/>
            <person name="Petroni G."/>
            <person name="Sassera D."/>
        </authorList>
    </citation>
    <scope>NUCLEOTIDE SEQUENCE [LARGE SCALE GENOMIC DNA]</scope>
    <source>
        <strain evidence="2">US_Bl 11III1</strain>
    </source>
</reference>
<evidence type="ECO:0008006" key="4">
    <source>
        <dbReference type="Google" id="ProtNLM"/>
    </source>
</evidence>
<name>A0ABZ0UP92_9RICK</name>
<keyword evidence="3" id="KW-1185">Reference proteome</keyword>
<protein>
    <recommendedName>
        <fullName evidence="4">Transmembrane protein</fullName>
    </recommendedName>
</protein>
<evidence type="ECO:0000313" key="2">
    <source>
        <dbReference type="EMBL" id="WPX97941.1"/>
    </source>
</evidence>
<keyword evidence="1" id="KW-0812">Transmembrane</keyword>
<dbReference type="RefSeq" id="WP_323721920.1">
    <property type="nucleotide sequence ID" value="NZ_CP110343.1"/>
</dbReference>
<dbReference type="EMBL" id="CP110343">
    <property type="protein sequence ID" value="WPX97941.1"/>
    <property type="molecule type" value="Genomic_DNA"/>
</dbReference>